<protein>
    <recommendedName>
        <fullName evidence="4">Secreted protein</fullName>
    </recommendedName>
</protein>
<keyword evidence="3" id="KW-1185">Reference proteome</keyword>
<evidence type="ECO:0008006" key="4">
    <source>
        <dbReference type="Google" id="ProtNLM"/>
    </source>
</evidence>
<evidence type="ECO:0000256" key="1">
    <source>
        <dbReference type="SAM" id="SignalP"/>
    </source>
</evidence>
<accession>A0A934R4A1</accession>
<gene>
    <name evidence="2" type="ORF">JIN84_09100</name>
</gene>
<dbReference type="Proteomes" id="UP000600139">
    <property type="component" value="Unassembled WGS sequence"/>
</dbReference>
<reference evidence="2" key="1">
    <citation type="submission" date="2021-01" db="EMBL/GenBank/DDBJ databases">
        <title>Modified the classification status of verrucomicrobia.</title>
        <authorList>
            <person name="Feng X."/>
        </authorList>
    </citation>
    <scope>NUCLEOTIDE SEQUENCE</scope>
    <source>
        <strain evidence="2">JCM 18052</strain>
    </source>
</reference>
<comment type="caution">
    <text evidence="2">The sequence shown here is derived from an EMBL/GenBank/DDBJ whole genome shotgun (WGS) entry which is preliminary data.</text>
</comment>
<dbReference type="EMBL" id="JAENIK010000009">
    <property type="protein sequence ID" value="MBK1815773.1"/>
    <property type="molecule type" value="Genomic_DNA"/>
</dbReference>
<sequence>MISRQLLSTFPRLFLAMSVMSGVASADALDDLLAPSTDAASLVDPKATASWNTIVDALLKNELARVGELGNVFLDSDITPSPYQLLGVKVMIGLADAENPTVSDDAALTIESEGLASERAKIIAKYARLQETVKVANDRINKLTNHRTNAVQEGTAAYMECVRCDEIINQANAEIDAMKPSIEGHKRKEDDAKLRQRTRLKSDAIQLLDMLTEADEIEAAFGITNVYLRVVGSDLDVAKKQQDVIRMQGVQQKAIKIASVIEAQQKGLVGERKFWAACEAAKQGFSKVQLQSDDEVLTRMVGRRLASDTLAIDAAISKAESEAAAIRKLAKTDALKASVTLDKFRVSYPDCPHTDTLAIEIAGERSAQLKKRNG</sequence>
<feature type="chain" id="PRO_5037576932" description="Secreted protein" evidence="1">
    <location>
        <begin position="27"/>
        <end position="374"/>
    </location>
</feature>
<feature type="signal peptide" evidence="1">
    <location>
        <begin position="1"/>
        <end position="26"/>
    </location>
</feature>
<proteinExistence type="predicted"/>
<name>A0A934R4A1_9BACT</name>
<evidence type="ECO:0000313" key="3">
    <source>
        <dbReference type="Proteomes" id="UP000600139"/>
    </source>
</evidence>
<organism evidence="2 3">
    <name type="scientific">Luteolibacter yonseiensis</name>
    <dbReference type="NCBI Taxonomy" id="1144680"/>
    <lineage>
        <taxon>Bacteria</taxon>
        <taxon>Pseudomonadati</taxon>
        <taxon>Verrucomicrobiota</taxon>
        <taxon>Verrucomicrobiia</taxon>
        <taxon>Verrucomicrobiales</taxon>
        <taxon>Verrucomicrobiaceae</taxon>
        <taxon>Luteolibacter</taxon>
    </lineage>
</organism>
<keyword evidence="1" id="KW-0732">Signal</keyword>
<dbReference type="RefSeq" id="WP_200350730.1">
    <property type="nucleotide sequence ID" value="NZ_BAABHZ010000008.1"/>
</dbReference>
<dbReference type="AlphaFoldDB" id="A0A934R4A1"/>
<evidence type="ECO:0000313" key="2">
    <source>
        <dbReference type="EMBL" id="MBK1815773.1"/>
    </source>
</evidence>